<reference evidence="1 2" key="1">
    <citation type="submission" date="2016-10" db="EMBL/GenBank/DDBJ databases">
        <authorList>
            <person name="de Groot N.N."/>
        </authorList>
    </citation>
    <scope>NUCLEOTIDE SEQUENCE [LARGE SCALE GENOMIC DNA]</scope>
    <source>
        <strain evidence="1 2">CGMCC 4.5506</strain>
    </source>
</reference>
<evidence type="ECO:0000313" key="2">
    <source>
        <dbReference type="Proteomes" id="UP000199494"/>
    </source>
</evidence>
<dbReference type="EMBL" id="FMZE01000007">
    <property type="protein sequence ID" value="SDD35242.1"/>
    <property type="molecule type" value="Genomic_DNA"/>
</dbReference>
<accession>A0A1G6U1G4</accession>
<gene>
    <name evidence="1" type="ORF">SAMN05421630_107416</name>
</gene>
<organism evidence="1 2">
    <name type="scientific">Prauserella marina</name>
    <dbReference type="NCBI Taxonomy" id="530584"/>
    <lineage>
        <taxon>Bacteria</taxon>
        <taxon>Bacillati</taxon>
        <taxon>Actinomycetota</taxon>
        <taxon>Actinomycetes</taxon>
        <taxon>Pseudonocardiales</taxon>
        <taxon>Pseudonocardiaceae</taxon>
        <taxon>Prauserella</taxon>
    </lineage>
</organism>
<proteinExistence type="predicted"/>
<name>A0A1G6U1G4_9PSEU</name>
<protein>
    <submittedName>
        <fullName evidence="1">Uncharacterized protein</fullName>
    </submittedName>
</protein>
<sequence>MVFAQATTGVDSTVLTLASIATVLGALAVLVFAVRNRRK</sequence>
<dbReference type="Proteomes" id="UP000199494">
    <property type="component" value="Unassembled WGS sequence"/>
</dbReference>
<evidence type="ECO:0000313" key="1">
    <source>
        <dbReference type="EMBL" id="SDD35242.1"/>
    </source>
</evidence>
<dbReference type="AlphaFoldDB" id="A0A1G6U1G4"/>
<keyword evidence="2" id="KW-1185">Reference proteome</keyword>